<dbReference type="EMBL" id="MU001632">
    <property type="protein sequence ID" value="KAF2486452.1"/>
    <property type="molecule type" value="Genomic_DNA"/>
</dbReference>
<evidence type="ECO:0000256" key="5">
    <source>
        <dbReference type="SAM" id="MobiDB-lite"/>
    </source>
</evidence>
<evidence type="ECO:0000256" key="4">
    <source>
        <dbReference type="ARBA" id="ARBA00023136"/>
    </source>
</evidence>
<dbReference type="PANTHER" id="PTHR23241:SF106">
    <property type="entry name" value="DUF4149 DOMAIN-CONTAINING PROTEIN"/>
    <property type="match status" value="1"/>
</dbReference>
<sequence length="189" mass="20593">MPSLASISDPNAYHIIAYGTLLGSNIFQSFFAGPIGYSCLPRPQFATLQTKITPPYFALQTALPVILAVTWPGIKIVDSAGKQLGRRESGWRGLLLDRHLWTALTPIAVMFGTSVLNLFVLGPATTQVMKKRKHQETKDGKKSYEPGPKSTEMERLNTTFAWLHGGSALSNLVGLGAMLFYGVVLAEKV</sequence>
<dbReference type="RefSeq" id="XP_033593021.1">
    <property type="nucleotide sequence ID" value="XM_033730603.1"/>
</dbReference>
<keyword evidence="9" id="KW-1185">Reference proteome</keyword>
<dbReference type="PANTHER" id="PTHR23241">
    <property type="entry name" value="LATE EMBRYOGENESIS ABUNDANT PLANTS LEA-RELATED"/>
    <property type="match status" value="1"/>
</dbReference>
<keyword evidence="3 6" id="KW-1133">Transmembrane helix</keyword>
<keyword evidence="2 6" id="KW-0812">Transmembrane</keyword>
<keyword evidence="4 6" id="KW-0472">Membrane</keyword>
<dbReference type="Proteomes" id="UP000799767">
    <property type="component" value="Unassembled WGS sequence"/>
</dbReference>
<evidence type="ECO:0000313" key="9">
    <source>
        <dbReference type="Proteomes" id="UP000799767"/>
    </source>
</evidence>
<evidence type="ECO:0000256" key="1">
    <source>
        <dbReference type="ARBA" id="ARBA00004370"/>
    </source>
</evidence>
<accession>A0A6A6Q2H3</accession>
<feature type="transmembrane region" description="Helical" evidence="6">
    <location>
        <begin position="160"/>
        <end position="184"/>
    </location>
</feature>
<evidence type="ECO:0000259" key="7">
    <source>
        <dbReference type="Pfam" id="PF13664"/>
    </source>
</evidence>
<organism evidence="8 9">
    <name type="scientific">Neohortaea acidophila</name>
    <dbReference type="NCBI Taxonomy" id="245834"/>
    <lineage>
        <taxon>Eukaryota</taxon>
        <taxon>Fungi</taxon>
        <taxon>Dikarya</taxon>
        <taxon>Ascomycota</taxon>
        <taxon>Pezizomycotina</taxon>
        <taxon>Dothideomycetes</taxon>
        <taxon>Dothideomycetidae</taxon>
        <taxon>Mycosphaerellales</taxon>
        <taxon>Teratosphaeriaceae</taxon>
        <taxon>Neohortaea</taxon>
    </lineage>
</organism>
<dbReference type="GO" id="GO:0016020">
    <property type="term" value="C:membrane"/>
    <property type="evidence" value="ECO:0007669"/>
    <property type="project" value="UniProtKB-SubCell"/>
</dbReference>
<feature type="transmembrane region" description="Helical" evidence="6">
    <location>
        <begin position="12"/>
        <end position="35"/>
    </location>
</feature>
<dbReference type="InterPro" id="IPR053009">
    <property type="entry name" value="Xanthocillin_Biosynth-Assoc"/>
</dbReference>
<evidence type="ECO:0000256" key="3">
    <source>
        <dbReference type="ARBA" id="ARBA00022989"/>
    </source>
</evidence>
<dbReference type="Pfam" id="PF13664">
    <property type="entry name" value="DUF4149"/>
    <property type="match status" value="1"/>
</dbReference>
<feature type="region of interest" description="Disordered" evidence="5">
    <location>
        <begin position="130"/>
        <end position="151"/>
    </location>
</feature>
<gene>
    <name evidence="8" type="ORF">BDY17DRAFT_245102</name>
</gene>
<name>A0A6A6Q2H3_9PEZI</name>
<proteinExistence type="predicted"/>
<dbReference type="OrthoDB" id="1641132at2759"/>
<dbReference type="InterPro" id="IPR025423">
    <property type="entry name" value="TMEM205-like"/>
</dbReference>
<reference evidence="8" key="1">
    <citation type="journal article" date="2020" name="Stud. Mycol.">
        <title>101 Dothideomycetes genomes: a test case for predicting lifestyles and emergence of pathogens.</title>
        <authorList>
            <person name="Haridas S."/>
            <person name="Albert R."/>
            <person name="Binder M."/>
            <person name="Bloem J."/>
            <person name="Labutti K."/>
            <person name="Salamov A."/>
            <person name="Andreopoulos B."/>
            <person name="Baker S."/>
            <person name="Barry K."/>
            <person name="Bills G."/>
            <person name="Bluhm B."/>
            <person name="Cannon C."/>
            <person name="Castanera R."/>
            <person name="Culley D."/>
            <person name="Daum C."/>
            <person name="Ezra D."/>
            <person name="Gonzalez J."/>
            <person name="Henrissat B."/>
            <person name="Kuo A."/>
            <person name="Liang C."/>
            <person name="Lipzen A."/>
            <person name="Lutzoni F."/>
            <person name="Magnuson J."/>
            <person name="Mondo S."/>
            <person name="Nolan M."/>
            <person name="Ohm R."/>
            <person name="Pangilinan J."/>
            <person name="Park H.-J."/>
            <person name="Ramirez L."/>
            <person name="Alfaro M."/>
            <person name="Sun H."/>
            <person name="Tritt A."/>
            <person name="Yoshinaga Y."/>
            <person name="Zwiers L.-H."/>
            <person name="Turgeon B."/>
            <person name="Goodwin S."/>
            <person name="Spatafora J."/>
            <person name="Crous P."/>
            <person name="Grigoriev I."/>
        </authorList>
    </citation>
    <scope>NUCLEOTIDE SEQUENCE</scope>
    <source>
        <strain evidence="8">CBS 113389</strain>
    </source>
</reference>
<dbReference type="AlphaFoldDB" id="A0A6A6Q2H3"/>
<evidence type="ECO:0000256" key="2">
    <source>
        <dbReference type="ARBA" id="ARBA00022692"/>
    </source>
</evidence>
<dbReference type="GeneID" id="54471605"/>
<evidence type="ECO:0000256" key="6">
    <source>
        <dbReference type="SAM" id="Phobius"/>
    </source>
</evidence>
<feature type="transmembrane region" description="Helical" evidence="6">
    <location>
        <begin position="56"/>
        <end position="74"/>
    </location>
</feature>
<evidence type="ECO:0000313" key="8">
    <source>
        <dbReference type="EMBL" id="KAF2486452.1"/>
    </source>
</evidence>
<feature type="domain" description="TMEM205-like" evidence="7">
    <location>
        <begin position="17"/>
        <end position="134"/>
    </location>
</feature>
<protein>
    <recommendedName>
        <fullName evidence="7">TMEM205-like domain-containing protein</fullName>
    </recommendedName>
</protein>
<comment type="subcellular location">
    <subcellularLocation>
        <location evidence="1">Membrane</location>
    </subcellularLocation>
</comment>
<feature type="transmembrane region" description="Helical" evidence="6">
    <location>
        <begin position="100"/>
        <end position="124"/>
    </location>
</feature>